<dbReference type="InterPro" id="IPR046867">
    <property type="entry name" value="AldOxase/xan_DH_MoCoBD2"/>
</dbReference>
<dbReference type="InterPro" id="IPR036856">
    <property type="entry name" value="Ald_Oxase/Xan_DH_a/b_sf"/>
</dbReference>
<keyword evidence="3" id="KW-1185">Reference proteome</keyword>
<dbReference type="AlphaFoldDB" id="A0A848DHS4"/>
<comment type="caution">
    <text evidence="2">The sequence shown here is derived from an EMBL/GenBank/DDBJ whole genome shotgun (WGS) entry which is preliminary data.</text>
</comment>
<dbReference type="SUPFAM" id="SSF56003">
    <property type="entry name" value="Molybdenum cofactor-binding domain"/>
    <property type="match status" value="1"/>
</dbReference>
<sequence>MTVIGERIPRSDGQSKVSGEAIYGVDYAEPGMIWGALLRSPVSSGRITRLDTTAAMAMPGVHAVLTAADAPDAYAGWVLRDQRLFAVDRVHFEGQPIAAVAADTLAQARAAAAAIDLEIEPLPAVVDLDHALSPDAPLVHPDWESFVPTAGPDFPRGGNLAAESISDPPGVDEAFARAHRVISDEFVAQRQYQAYIEPKSAVGIFRDGRYTIHTAHQFPYNVRDRVSQFLNVRPSAVRVVGHTIGGGFGAKLDASLEPYAALLSRAVRGLAVKLVNTRTEDLITCPSREGAITRLRSAVDAEGNIIARELEVIADNGAYSGEMPWLASIALHCARGVYRAGPTRVVARLVYTNTTPTGAFRGVNGTYLYHAVERHMDHIAAELGVDRLEYRLRHLFTDGEELLNGQVLDDAGILRQGFEAIEAAAPWAELQAEKRPYRGIGIGAAWWLTNPSAGTAVVKMHEDGTVAVVTAATDNGSGAVSMGVTQVVAERLGIPPADVHIALPDTDVAGFDGGSQGSRTTRIVGKASQIAADEVVEKLKNVAAGLLEAAAEDLEVAEGTVRVKGVPGKSMTLAEVAVTAMNTVGPIQGTGSFVTPFPDFNPGCATGLMLPSFPTPTYHVHLAEVEVDPVTGNVRVLRYLVAQEVGRVISPDGTYGQVMGAVTQGIGYALHESLRIGEDGRYRERTLESYRLPLAGDVPRVEFFPLEHPDPDGPFGAKGVGEGPVLLPAAVIANAVSDAIGKPFNQIPITPEEVLAAIQS</sequence>
<dbReference type="SUPFAM" id="SSF54665">
    <property type="entry name" value="CO dehydrogenase molybdoprotein N-domain-like"/>
    <property type="match status" value="1"/>
</dbReference>
<dbReference type="Pfam" id="PF20256">
    <property type="entry name" value="MoCoBD_2"/>
    <property type="match status" value="1"/>
</dbReference>
<name>A0A848DHS4_9PSEU</name>
<dbReference type="InterPro" id="IPR037165">
    <property type="entry name" value="AldOxase/xan_DH_Mopterin-bd_sf"/>
</dbReference>
<proteinExistence type="predicted"/>
<dbReference type="InterPro" id="IPR016208">
    <property type="entry name" value="Ald_Oxase/xanthine_DH-like"/>
</dbReference>
<dbReference type="InterPro" id="IPR008274">
    <property type="entry name" value="AldOxase/xan_DH_MoCoBD1"/>
</dbReference>
<dbReference type="SMART" id="SM01008">
    <property type="entry name" value="Ald_Xan_dh_C"/>
    <property type="match status" value="1"/>
</dbReference>
<dbReference type="RefSeq" id="WP_169412947.1">
    <property type="nucleotide sequence ID" value="NZ_JAAXKZ010000034.1"/>
</dbReference>
<protein>
    <submittedName>
        <fullName evidence="2">Xanthine dehydrogenase family protein molybdopterin-binding subunit</fullName>
    </submittedName>
</protein>
<feature type="domain" description="Aldehyde oxidase/xanthine dehydrogenase a/b hammerhead" evidence="1">
    <location>
        <begin position="18"/>
        <end position="123"/>
    </location>
</feature>
<evidence type="ECO:0000313" key="3">
    <source>
        <dbReference type="Proteomes" id="UP000586918"/>
    </source>
</evidence>
<evidence type="ECO:0000313" key="2">
    <source>
        <dbReference type="EMBL" id="NMH92230.1"/>
    </source>
</evidence>
<dbReference type="Gene3D" id="3.90.1170.50">
    <property type="entry name" value="Aldehyde oxidase/xanthine dehydrogenase, a/b hammerhead"/>
    <property type="match status" value="1"/>
</dbReference>
<dbReference type="InterPro" id="IPR000674">
    <property type="entry name" value="Ald_Oxase/Xan_DH_a/b"/>
</dbReference>
<dbReference type="Pfam" id="PF02738">
    <property type="entry name" value="MoCoBD_1"/>
    <property type="match status" value="1"/>
</dbReference>
<reference evidence="2 3" key="1">
    <citation type="submission" date="2020-04" db="EMBL/GenBank/DDBJ databases">
        <authorList>
            <person name="Klaysubun C."/>
            <person name="Duangmal K."/>
            <person name="Lipun K."/>
        </authorList>
    </citation>
    <scope>NUCLEOTIDE SEQUENCE [LARGE SCALE GENOMIC DNA]</scope>
    <source>
        <strain evidence="2 3">DSM 45300</strain>
    </source>
</reference>
<evidence type="ECO:0000259" key="1">
    <source>
        <dbReference type="SMART" id="SM01008"/>
    </source>
</evidence>
<dbReference type="PANTHER" id="PTHR11908:SF157">
    <property type="entry name" value="XANTHINE DEHYDROGENASE SUBUNIT D-RELATED"/>
    <property type="match status" value="1"/>
</dbReference>
<dbReference type="PANTHER" id="PTHR11908">
    <property type="entry name" value="XANTHINE DEHYDROGENASE"/>
    <property type="match status" value="1"/>
</dbReference>
<organism evidence="2 3">
    <name type="scientific">Pseudonocardia bannensis</name>
    <dbReference type="NCBI Taxonomy" id="630973"/>
    <lineage>
        <taxon>Bacteria</taxon>
        <taxon>Bacillati</taxon>
        <taxon>Actinomycetota</taxon>
        <taxon>Actinomycetes</taxon>
        <taxon>Pseudonocardiales</taxon>
        <taxon>Pseudonocardiaceae</taxon>
        <taxon>Pseudonocardia</taxon>
    </lineage>
</organism>
<gene>
    <name evidence="2" type="ORF">HF519_11740</name>
</gene>
<accession>A0A848DHS4</accession>
<dbReference type="GO" id="GO:0016491">
    <property type="term" value="F:oxidoreductase activity"/>
    <property type="evidence" value="ECO:0007669"/>
    <property type="project" value="InterPro"/>
</dbReference>
<dbReference type="EMBL" id="JAAXKZ010000034">
    <property type="protein sequence ID" value="NMH92230.1"/>
    <property type="molecule type" value="Genomic_DNA"/>
</dbReference>
<dbReference type="Proteomes" id="UP000586918">
    <property type="component" value="Unassembled WGS sequence"/>
</dbReference>
<dbReference type="GO" id="GO:0005506">
    <property type="term" value="F:iron ion binding"/>
    <property type="evidence" value="ECO:0007669"/>
    <property type="project" value="InterPro"/>
</dbReference>
<dbReference type="Gene3D" id="3.30.365.10">
    <property type="entry name" value="Aldehyde oxidase/xanthine dehydrogenase, molybdopterin binding domain"/>
    <property type="match status" value="4"/>
</dbReference>
<dbReference type="Pfam" id="PF01315">
    <property type="entry name" value="Ald_Xan_dh_C"/>
    <property type="match status" value="1"/>
</dbReference>